<gene>
    <name evidence="2" type="ORF">FPZ44_01200</name>
</gene>
<evidence type="ECO:0000313" key="2">
    <source>
        <dbReference type="EMBL" id="TVX91794.1"/>
    </source>
</evidence>
<dbReference type="Proteomes" id="UP000318102">
    <property type="component" value="Unassembled WGS sequence"/>
</dbReference>
<feature type="transmembrane region" description="Helical" evidence="1">
    <location>
        <begin position="34"/>
        <end position="53"/>
    </location>
</feature>
<feature type="transmembrane region" description="Helical" evidence="1">
    <location>
        <begin position="7"/>
        <end position="28"/>
    </location>
</feature>
<evidence type="ECO:0000313" key="3">
    <source>
        <dbReference type="Proteomes" id="UP000318102"/>
    </source>
</evidence>
<feature type="transmembrane region" description="Helical" evidence="1">
    <location>
        <begin position="271"/>
        <end position="288"/>
    </location>
</feature>
<keyword evidence="3" id="KW-1185">Reference proteome</keyword>
<dbReference type="AlphaFoldDB" id="A0A559IW04"/>
<name>A0A559IW04_9BACL</name>
<proteinExistence type="predicted"/>
<dbReference type="RefSeq" id="WP_144986641.1">
    <property type="nucleotide sequence ID" value="NZ_VNJK01000001.1"/>
</dbReference>
<evidence type="ECO:0000256" key="1">
    <source>
        <dbReference type="SAM" id="Phobius"/>
    </source>
</evidence>
<keyword evidence="1" id="KW-1133">Transmembrane helix</keyword>
<accession>A0A559IW04</accession>
<keyword evidence="1" id="KW-0472">Membrane</keyword>
<organism evidence="2 3">
    <name type="scientific">Paenibacillus agilis</name>
    <dbReference type="NCBI Taxonomy" id="3020863"/>
    <lineage>
        <taxon>Bacteria</taxon>
        <taxon>Bacillati</taxon>
        <taxon>Bacillota</taxon>
        <taxon>Bacilli</taxon>
        <taxon>Bacillales</taxon>
        <taxon>Paenibacillaceae</taxon>
        <taxon>Paenibacillus</taxon>
    </lineage>
</organism>
<sequence>MGRTCKLAILTILSGLVMLAIIYGLYEWLDKQPLLFYIVLLVVMNLLFSIWYGKRNQIRSIFNNLITLFLLFFTLYSITYPLDHIIGSLQERTEEELVNVIQLYVLANICMLLGITVASVIRVKKGRPKFSKTLWTPEHIEQKEAEQRLFRPLLFWPALIVLLIGIVIMAYDQSRLGGFASLGAANRIERFKAISTVEGISLPWKSIITSSLLLLAMSVRTRAQLKLFGFIVLLLTFFFFFLIGSRLYVVIALLPSLALFIDRGYIRISRFQHVVLILIMMVFISSLFNNARLSLIEDVPLSSFPPERWAFSTGETGAGFLVTLDITSVDHYPEADPSYLTSVAYMLPSVIYQSVFGHGKPKTLGDWYVWYFYPYIFNEGGGRGFSPIAQAWMVGGHMGIAAQSFVVGVLLVWISRTSMLKYICLPLAIMFQRSPMNVVVMDIAYAFLFVIFIVVLAAIMRPKVLEQFMKRIPERHKASTFRVRGSS</sequence>
<feature type="transmembrane region" description="Helical" evidence="1">
    <location>
        <begin position="153"/>
        <end position="171"/>
    </location>
</feature>
<feature type="transmembrane region" description="Helical" evidence="1">
    <location>
        <begin position="65"/>
        <end position="82"/>
    </location>
</feature>
<feature type="transmembrane region" description="Helical" evidence="1">
    <location>
        <begin position="391"/>
        <end position="414"/>
    </location>
</feature>
<feature type="transmembrane region" description="Helical" evidence="1">
    <location>
        <begin position="227"/>
        <end position="251"/>
    </location>
</feature>
<dbReference type="EMBL" id="VNJK01000001">
    <property type="protein sequence ID" value="TVX91794.1"/>
    <property type="molecule type" value="Genomic_DNA"/>
</dbReference>
<feature type="transmembrane region" description="Helical" evidence="1">
    <location>
        <begin position="434"/>
        <end position="460"/>
    </location>
</feature>
<feature type="transmembrane region" description="Helical" evidence="1">
    <location>
        <begin position="102"/>
        <end position="123"/>
    </location>
</feature>
<reference evidence="2 3" key="1">
    <citation type="submission" date="2019-07" db="EMBL/GenBank/DDBJ databases">
        <authorList>
            <person name="Kim J."/>
        </authorList>
    </citation>
    <scope>NUCLEOTIDE SEQUENCE [LARGE SCALE GENOMIC DNA]</scope>
    <source>
        <strain evidence="2 3">N4</strain>
    </source>
</reference>
<dbReference type="InterPro" id="IPR029468">
    <property type="entry name" value="O-ag_pol_Wzy"/>
</dbReference>
<protein>
    <submittedName>
        <fullName evidence="2">O-antigen polysaccharide polymerase Wzy</fullName>
    </submittedName>
</protein>
<dbReference type="OrthoDB" id="2506507at2"/>
<dbReference type="Pfam" id="PF14296">
    <property type="entry name" value="O-ag_pol_Wzy"/>
    <property type="match status" value="1"/>
</dbReference>
<comment type="caution">
    <text evidence="2">The sequence shown here is derived from an EMBL/GenBank/DDBJ whole genome shotgun (WGS) entry which is preliminary data.</text>
</comment>
<keyword evidence="1" id="KW-0812">Transmembrane</keyword>